<dbReference type="PANTHER" id="PTHR43399:SF4">
    <property type="entry name" value="CELL WALL-ASSOCIATED PROTEASE"/>
    <property type="match status" value="1"/>
</dbReference>
<dbReference type="Pfam" id="PF00082">
    <property type="entry name" value="Peptidase_S8"/>
    <property type="match status" value="1"/>
</dbReference>
<dbReference type="AlphaFoldDB" id="A0A927BHF3"/>
<dbReference type="InterPro" id="IPR000209">
    <property type="entry name" value="Peptidase_S8/S53_dom"/>
</dbReference>
<dbReference type="InterPro" id="IPR036852">
    <property type="entry name" value="Peptidase_S8/S53_dom_sf"/>
</dbReference>
<sequence length="891" mass="96029">MRLKRRQTAGFAKLPVLGMPFWKYIPFLVLAPAGGLQAQGSLRPAPSAKLAPALQATAARKSSYTVRVSVPKPAAFQQWARQHLPAARVSQPSASPRTLAVSGLNAESLAQLAACPLVDFVDVSDRWAREERQLNNSDLSVNAITAVHARFPELAGQGLTVSVKERPFDPNDTDFKGRVLNQGDVTDAPSSHATAMATLIGGAGNSHPLGRGVARQVRLATSDFARLLPDDDQQLAQAGVTVQNHSYGVDIENYYGVEAQEYDRQTQQFPELVHVFSSGNSGTQASSAGPYAGLAAVANLTGQFKMSKNTLTVGATDPSGQVAALSSRGPAHDGRVKPELVAYGEGGSSESAALVSGLSLLLQQVYRDQHNGHLPPAALVKAALLNSADDLGRPEVDFVSGFGQADALGAITTLRSGRFFAGAVAQGAEQVFQVSVPTGQQQLKATLVWSDAEAPANAPRALVNDLDLELVSVSTGQRWQPWVLSTYPRADSLALPARRRPDHLNNVEQITLAVPAPGPYELHVRGYSVPQGPQPFSVAYEFSPQGLEWLFPSGSDNLKPGAANLVRWQWNGPAATARLEYRPVGRAEWRVISPAVDLTQNRFSWSVPDTTTLAQLRFVAAGQLFPTDAFLIAQMSAVRVGYTCADETLLQWPRVPGATDYQVYQLGATALEPLVRTTDSALVLTRPQMANRYYAVAPVIQGKEAEPGGTIDYTTQGTACYFRSFRPRQLVTDAVTFDLEIGSTYRLRSVTLERLGSGGYEPVRTIAPVRQLELVLPDQLPGSGRYEYRVRLETTAGQTYFSQVEEVYYVPADDLLVFPNPVVAGTSLRLIAGEQGEVRTSLYDALGRLQRAGSADGAINNIDTTGLLPGVYLLRIQTQNGRLTTRRIVVL</sequence>
<proteinExistence type="inferred from homology"/>
<comment type="similarity">
    <text evidence="1 2">Belongs to the peptidase S8 family.</text>
</comment>
<evidence type="ECO:0000313" key="6">
    <source>
        <dbReference type="Proteomes" id="UP000612233"/>
    </source>
</evidence>
<reference evidence="5" key="1">
    <citation type="submission" date="2020-09" db="EMBL/GenBank/DDBJ databases">
        <authorList>
            <person name="Kim M.K."/>
        </authorList>
    </citation>
    <scope>NUCLEOTIDE SEQUENCE</scope>
    <source>
        <strain evidence="5">BT664</strain>
    </source>
</reference>
<keyword evidence="6" id="KW-1185">Reference proteome</keyword>
<feature type="domain" description="Secretion system C-terminal sorting" evidence="4">
    <location>
        <begin position="817"/>
        <end position="889"/>
    </location>
</feature>
<dbReference type="Gene3D" id="2.60.120.380">
    <property type="match status" value="1"/>
</dbReference>
<dbReference type="CDD" id="cd04842">
    <property type="entry name" value="Peptidases_S8_Kp43_protease"/>
    <property type="match status" value="1"/>
</dbReference>
<evidence type="ECO:0000256" key="2">
    <source>
        <dbReference type="PROSITE-ProRule" id="PRU01240"/>
    </source>
</evidence>
<gene>
    <name evidence="5" type="ORF">IC235_19700</name>
</gene>
<protein>
    <submittedName>
        <fullName evidence="5">S8 family serine peptidase</fullName>
    </submittedName>
</protein>
<dbReference type="PANTHER" id="PTHR43399">
    <property type="entry name" value="SUBTILISIN-RELATED"/>
    <property type="match status" value="1"/>
</dbReference>
<dbReference type="PROSITE" id="PS51892">
    <property type="entry name" value="SUBTILASE"/>
    <property type="match status" value="1"/>
</dbReference>
<dbReference type="Pfam" id="PF18962">
    <property type="entry name" value="Por_Secre_tail"/>
    <property type="match status" value="1"/>
</dbReference>
<dbReference type="Proteomes" id="UP000612233">
    <property type="component" value="Unassembled WGS sequence"/>
</dbReference>
<comment type="caution">
    <text evidence="2">Lacks conserved residue(s) required for the propagation of feature annotation.</text>
</comment>
<dbReference type="Gene3D" id="3.40.50.200">
    <property type="entry name" value="Peptidase S8/S53 domain"/>
    <property type="match status" value="1"/>
</dbReference>
<dbReference type="EMBL" id="JACXAD010000029">
    <property type="protein sequence ID" value="MBD2770118.1"/>
    <property type="molecule type" value="Genomic_DNA"/>
</dbReference>
<evidence type="ECO:0000259" key="4">
    <source>
        <dbReference type="Pfam" id="PF18962"/>
    </source>
</evidence>
<comment type="caution">
    <text evidence="5">The sequence shown here is derived from an EMBL/GenBank/DDBJ whole genome shotgun (WGS) entry which is preliminary data.</text>
</comment>
<dbReference type="GO" id="GO:0006508">
    <property type="term" value="P:proteolysis"/>
    <property type="evidence" value="ECO:0007669"/>
    <property type="project" value="InterPro"/>
</dbReference>
<evidence type="ECO:0000313" key="5">
    <source>
        <dbReference type="EMBL" id="MBD2770118.1"/>
    </source>
</evidence>
<dbReference type="RefSeq" id="WP_191006930.1">
    <property type="nucleotide sequence ID" value="NZ_JACXAD010000029.1"/>
</dbReference>
<dbReference type="InterPro" id="IPR034058">
    <property type="entry name" value="TagA/B/C/D_pept_dom"/>
</dbReference>
<name>A0A927BHF3_9BACT</name>
<dbReference type="InterPro" id="IPR051048">
    <property type="entry name" value="Peptidase_S8/S53_subtilisin"/>
</dbReference>
<dbReference type="NCBIfam" id="TIGR04183">
    <property type="entry name" value="Por_Secre_tail"/>
    <property type="match status" value="1"/>
</dbReference>
<dbReference type="SUPFAM" id="SSF52743">
    <property type="entry name" value="Subtilisin-like"/>
    <property type="match status" value="1"/>
</dbReference>
<accession>A0A927BHF3</accession>
<dbReference type="SUPFAM" id="SSF49785">
    <property type="entry name" value="Galactose-binding domain-like"/>
    <property type="match status" value="1"/>
</dbReference>
<organism evidence="5 6">
    <name type="scientific">Hymenobacter montanus</name>
    <dbReference type="NCBI Taxonomy" id="2771359"/>
    <lineage>
        <taxon>Bacteria</taxon>
        <taxon>Pseudomonadati</taxon>
        <taxon>Bacteroidota</taxon>
        <taxon>Cytophagia</taxon>
        <taxon>Cytophagales</taxon>
        <taxon>Hymenobacteraceae</taxon>
        <taxon>Hymenobacter</taxon>
    </lineage>
</organism>
<dbReference type="InterPro" id="IPR026444">
    <property type="entry name" value="Secre_tail"/>
</dbReference>
<feature type="domain" description="Peptidase S8/S53" evidence="3">
    <location>
        <begin position="156"/>
        <end position="403"/>
    </location>
</feature>
<evidence type="ECO:0000259" key="3">
    <source>
        <dbReference type="Pfam" id="PF00082"/>
    </source>
</evidence>
<evidence type="ECO:0000256" key="1">
    <source>
        <dbReference type="ARBA" id="ARBA00011073"/>
    </source>
</evidence>
<dbReference type="InterPro" id="IPR008979">
    <property type="entry name" value="Galactose-bd-like_sf"/>
</dbReference>
<dbReference type="GO" id="GO:0004252">
    <property type="term" value="F:serine-type endopeptidase activity"/>
    <property type="evidence" value="ECO:0007669"/>
    <property type="project" value="InterPro"/>
</dbReference>